<sequence>MLSSKSAALHLLMRCKELSLDGIEVLFCCVGEVEADLSSSLLLASCSIGFHLSRNGPSTRLAPKSFTDVKIALGLWEVAHEGRKVLVGVFLQIIRVDLNFLEVGGGRGDEDELGVEVGVGEK</sequence>
<evidence type="ECO:0000313" key="1">
    <source>
        <dbReference type="EMBL" id="KAF9752382.1"/>
    </source>
</evidence>
<reference evidence="1" key="1">
    <citation type="submission" date="2020-10" db="EMBL/GenBank/DDBJ databases">
        <title>High-Quality Genome Resource of Clonostachys rosea strain S41 by Oxford Nanopore Long-Read Sequencing.</title>
        <authorList>
            <person name="Wang H."/>
        </authorList>
    </citation>
    <scope>NUCLEOTIDE SEQUENCE</scope>
    <source>
        <strain evidence="1">S41</strain>
    </source>
</reference>
<protein>
    <submittedName>
        <fullName evidence="1">Uncharacterized protein</fullName>
    </submittedName>
</protein>
<proteinExistence type="predicted"/>
<comment type="caution">
    <text evidence="1">The sequence shown here is derived from an EMBL/GenBank/DDBJ whole genome shotgun (WGS) entry which is preliminary data.</text>
</comment>
<accession>A0A8H7NAW7</accession>
<dbReference type="AlphaFoldDB" id="A0A8H7NAW7"/>
<gene>
    <name evidence="1" type="ORF">IM811_014176</name>
</gene>
<organism evidence="1 2">
    <name type="scientific">Bionectria ochroleuca</name>
    <name type="common">Gliocladium roseum</name>
    <dbReference type="NCBI Taxonomy" id="29856"/>
    <lineage>
        <taxon>Eukaryota</taxon>
        <taxon>Fungi</taxon>
        <taxon>Dikarya</taxon>
        <taxon>Ascomycota</taxon>
        <taxon>Pezizomycotina</taxon>
        <taxon>Sordariomycetes</taxon>
        <taxon>Hypocreomycetidae</taxon>
        <taxon>Hypocreales</taxon>
        <taxon>Bionectriaceae</taxon>
        <taxon>Clonostachys</taxon>
    </lineage>
</organism>
<dbReference type="Proteomes" id="UP000616885">
    <property type="component" value="Unassembled WGS sequence"/>
</dbReference>
<name>A0A8H7NAW7_BIOOC</name>
<evidence type="ECO:0000313" key="2">
    <source>
        <dbReference type="Proteomes" id="UP000616885"/>
    </source>
</evidence>
<dbReference type="EMBL" id="JADCTT010000005">
    <property type="protein sequence ID" value="KAF9752382.1"/>
    <property type="molecule type" value="Genomic_DNA"/>
</dbReference>